<keyword evidence="2" id="KW-1185">Reference proteome</keyword>
<gene>
    <name evidence="1" type="ORF">A3L01_06450</name>
</gene>
<dbReference type="GeneID" id="33326399"/>
<evidence type="ECO:0000313" key="1">
    <source>
        <dbReference type="EMBL" id="ASJ05022.1"/>
    </source>
</evidence>
<accession>A0A2Z2MJU3</accession>
<proteinExistence type="predicted"/>
<protein>
    <submittedName>
        <fullName evidence="1">Uncharacterized protein</fullName>
    </submittedName>
</protein>
<evidence type="ECO:0000313" key="2">
    <source>
        <dbReference type="Proteomes" id="UP000250272"/>
    </source>
</evidence>
<organism evidence="1 2">
    <name type="scientific">Thermococcus barossii</name>
    <dbReference type="NCBI Taxonomy" id="54077"/>
    <lineage>
        <taxon>Archaea</taxon>
        <taxon>Methanobacteriati</taxon>
        <taxon>Methanobacteriota</taxon>
        <taxon>Thermococci</taxon>
        <taxon>Thermococcales</taxon>
        <taxon>Thermococcaceae</taxon>
        <taxon>Thermococcus</taxon>
    </lineage>
</organism>
<dbReference type="EMBL" id="CP015101">
    <property type="protein sequence ID" value="ASJ05022.1"/>
    <property type="molecule type" value="Genomic_DNA"/>
</dbReference>
<name>A0A2Z2MJU3_9EURY</name>
<reference evidence="1 2" key="1">
    <citation type="submission" date="2016-04" db="EMBL/GenBank/DDBJ databases">
        <title>Complete genome sequence of Thermococcus barossii type strain SHCK-94.</title>
        <authorList>
            <person name="Oger P.M."/>
        </authorList>
    </citation>
    <scope>NUCLEOTIDE SEQUENCE [LARGE SCALE GENOMIC DNA]</scope>
    <source>
        <strain evidence="1 2">SHCK-94</strain>
    </source>
</reference>
<dbReference type="AlphaFoldDB" id="A0A2Z2MJU3"/>
<dbReference type="KEGG" id="tbs:A3L01_06450"/>
<dbReference type="RefSeq" id="WP_088865028.1">
    <property type="nucleotide sequence ID" value="NZ_CP015101.1"/>
</dbReference>
<dbReference type="Proteomes" id="UP000250272">
    <property type="component" value="Chromosome"/>
</dbReference>
<dbReference type="OrthoDB" id="103575at2157"/>
<sequence>MRRVAPLIIAVLLVVTAYTGYWYHQREAELGATMNGLLEVSDMAIFCLEDSDSLGILLKSNVSDDVLRERLSRYTYCSLMLRKASLSIYLANNEERYRNLSLAAADLEVYFHATMNSRNPRKLLSENMETIDEISKELGAILQGGGTKNLSDERVGRLFNLTENLSG</sequence>